<feature type="region of interest" description="Disordered" evidence="1">
    <location>
        <begin position="54"/>
        <end position="111"/>
    </location>
</feature>
<gene>
    <name evidence="2" type="ORF">KY290_027698</name>
</gene>
<accession>A0ABQ7UFR7</accession>
<feature type="compositionally biased region" description="Polar residues" evidence="1">
    <location>
        <begin position="102"/>
        <end position="111"/>
    </location>
</feature>
<comment type="caution">
    <text evidence="2">The sequence shown here is derived from an EMBL/GenBank/DDBJ whole genome shotgun (WGS) entry which is preliminary data.</text>
</comment>
<evidence type="ECO:0000313" key="3">
    <source>
        <dbReference type="Proteomes" id="UP000826656"/>
    </source>
</evidence>
<evidence type="ECO:0000313" key="2">
    <source>
        <dbReference type="EMBL" id="KAH0748466.1"/>
    </source>
</evidence>
<evidence type="ECO:0000256" key="1">
    <source>
        <dbReference type="SAM" id="MobiDB-lite"/>
    </source>
</evidence>
<dbReference type="Proteomes" id="UP000826656">
    <property type="component" value="Unassembled WGS sequence"/>
</dbReference>
<name>A0ABQ7UFR7_SOLTU</name>
<organism evidence="2 3">
    <name type="scientific">Solanum tuberosum</name>
    <name type="common">Potato</name>
    <dbReference type="NCBI Taxonomy" id="4113"/>
    <lineage>
        <taxon>Eukaryota</taxon>
        <taxon>Viridiplantae</taxon>
        <taxon>Streptophyta</taxon>
        <taxon>Embryophyta</taxon>
        <taxon>Tracheophyta</taxon>
        <taxon>Spermatophyta</taxon>
        <taxon>Magnoliopsida</taxon>
        <taxon>eudicotyledons</taxon>
        <taxon>Gunneridae</taxon>
        <taxon>Pentapetalae</taxon>
        <taxon>asterids</taxon>
        <taxon>lamiids</taxon>
        <taxon>Solanales</taxon>
        <taxon>Solanaceae</taxon>
        <taxon>Solanoideae</taxon>
        <taxon>Solaneae</taxon>
        <taxon>Solanum</taxon>
    </lineage>
</organism>
<proteinExistence type="predicted"/>
<keyword evidence="3" id="KW-1185">Reference proteome</keyword>
<protein>
    <recommendedName>
        <fullName evidence="4">Integrase core domain containing protein</fullName>
    </recommendedName>
</protein>
<sequence>MAPKQAPVYSRKGKLKFVSPSKHLINESSEDEYVSKTTRDSPIVLVTMRNITRQSEEGLYAKESQSGSESYFGSSSDGTSTSASDATSIRDAQDPLGVKVQSVHTTTKPNR</sequence>
<dbReference type="EMBL" id="JAIVGD010000019">
    <property type="protein sequence ID" value="KAH0748466.1"/>
    <property type="molecule type" value="Genomic_DNA"/>
</dbReference>
<reference evidence="2 3" key="1">
    <citation type="journal article" date="2021" name="bioRxiv">
        <title>Chromosome-scale and haplotype-resolved genome assembly of a tetraploid potato cultivar.</title>
        <authorList>
            <person name="Sun H."/>
            <person name="Jiao W.-B."/>
            <person name="Krause K."/>
            <person name="Campoy J.A."/>
            <person name="Goel M."/>
            <person name="Folz-Donahue K."/>
            <person name="Kukat C."/>
            <person name="Huettel B."/>
            <person name="Schneeberger K."/>
        </authorList>
    </citation>
    <scope>NUCLEOTIDE SEQUENCE [LARGE SCALE GENOMIC DNA]</scope>
    <source>
        <strain evidence="2">SolTubOtavaFocal</strain>
        <tissue evidence="2">Leaves</tissue>
    </source>
</reference>
<feature type="compositionally biased region" description="Low complexity" evidence="1">
    <location>
        <begin position="64"/>
        <end position="90"/>
    </location>
</feature>
<evidence type="ECO:0008006" key="4">
    <source>
        <dbReference type="Google" id="ProtNLM"/>
    </source>
</evidence>